<dbReference type="RefSeq" id="WP_379486953.1">
    <property type="nucleotide sequence ID" value="NZ_JBHLWK010000010.1"/>
</dbReference>
<dbReference type="PANTHER" id="PTHR21310:SF40">
    <property type="entry name" value="AMINOGLYCOSIDE PHOSPHOTRANSFERASE DOMAIN-CONTAINING PROTEIN-RELATED"/>
    <property type="match status" value="1"/>
</dbReference>
<dbReference type="InterPro" id="IPR002575">
    <property type="entry name" value="Aminoglycoside_PTrfase"/>
</dbReference>
<dbReference type="Gene3D" id="3.90.1200.10">
    <property type="match status" value="1"/>
</dbReference>
<keyword evidence="3" id="KW-1185">Reference proteome</keyword>
<comment type="caution">
    <text evidence="2">The sequence shown here is derived from an EMBL/GenBank/DDBJ whole genome shotgun (WGS) entry which is preliminary data.</text>
</comment>
<protein>
    <submittedName>
        <fullName evidence="2">Phosphotransferase family protein</fullName>
    </submittedName>
</protein>
<organism evidence="2 3">
    <name type="scientific">Novosphingobium soli</name>
    <dbReference type="NCBI Taxonomy" id="574956"/>
    <lineage>
        <taxon>Bacteria</taxon>
        <taxon>Pseudomonadati</taxon>
        <taxon>Pseudomonadota</taxon>
        <taxon>Alphaproteobacteria</taxon>
        <taxon>Sphingomonadales</taxon>
        <taxon>Sphingomonadaceae</taxon>
        <taxon>Novosphingobium</taxon>
    </lineage>
</organism>
<dbReference type="PANTHER" id="PTHR21310">
    <property type="entry name" value="AMINOGLYCOSIDE PHOSPHOTRANSFERASE-RELATED-RELATED"/>
    <property type="match status" value="1"/>
</dbReference>
<dbReference type="InterPro" id="IPR051678">
    <property type="entry name" value="AGP_Transferase"/>
</dbReference>
<evidence type="ECO:0000259" key="1">
    <source>
        <dbReference type="Pfam" id="PF01636"/>
    </source>
</evidence>
<dbReference type="EMBL" id="JBHLWK010000010">
    <property type="protein sequence ID" value="MFC0204199.1"/>
    <property type="molecule type" value="Genomic_DNA"/>
</dbReference>
<accession>A0ABV6CU03</accession>
<feature type="domain" description="Aminoglycoside phosphotransferase" evidence="1">
    <location>
        <begin position="70"/>
        <end position="278"/>
    </location>
</feature>
<reference evidence="2 3" key="1">
    <citation type="submission" date="2024-09" db="EMBL/GenBank/DDBJ databases">
        <authorList>
            <person name="Sun Q."/>
            <person name="Mori K."/>
        </authorList>
    </citation>
    <scope>NUCLEOTIDE SEQUENCE [LARGE SCALE GENOMIC DNA]</scope>
    <source>
        <strain evidence="2 3">CCM 7706</strain>
    </source>
</reference>
<dbReference type="InterPro" id="IPR011009">
    <property type="entry name" value="Kinase-like_dom_sf"/>
</dbReference>
<proteinExistence type="predicted"/>
<evidence type="ECO:0000313" key="2">
    <source>
        <dbReference type="EMBL" id="MFC0204199.1"/>
    </source>
</evidence>
<sequence length="351" mass="39771">MALSDVIVAPETRDLVELARRLEQWLSSRLPGATNIRVTDLAYPRGAGQSHETVLFDASWNHGRRAHTQGCVVRIKPRSFTVFPDTLFEEQYRVMKRLAEGGEVRVARPLWFEEDAAILGNPFFVMEKKQGRVPVSIPPYAREGWLRDASPEQRRTLWRSAVEQLAAIQRVPVAELGFLKGPAGAEQGLAQEWDKYVRFTEWLEEVAPQPVLRDALELLRAQWPAHDPEGLVWGDARIGNMMFDHDFNVVAVMDWEQPSLGGALHDLAWFCTLAETMHGPNSTYGAHLEGMGSREETIALWEALCGKSAAGLEWYELFTHFKMTCTGIRLGHLRGQPMMDEPTMRKRLRVA</sequence>
<dbReference type="SUPFAM" id="SSF56112">
    <property type="entry name" value="Protein kinase-like (PK-like)"/>
    <property type="match status" value="1"/>
</dbReference>
<dbReference type="Pfam" id="PF01636">
    <property type="entry name" value="APH"/>
    <property type="match status" value="1"/>
</dbReference>
<name>A0ABV6CU03_9SPHN</name>
<dbReference type="Gene3D" id="3.30.200.20">
    <property type="entry name" value="Phosphorylase Kinase, domain 1"/>
    <property type="match status" value="1"/>
</dbReference>
<dbReference type="Proteomes" id="UP001589798">
    <property type="component" value="Unassembled WGS sequence"/>
</dbReference>
<dbReference type="InterPro" id="IPR041726">
    <property type="entry name" value="ACAD10_11_N"/>
</dbReference>
<gene>
    <name evidence="2" type="ORF">ACFFJC_07905</name>
</gene>
<evidence type="ECO:0000313" key="3">
    <source>
        <dbReference type="Proteomes" id="UP001589798"/>
    </source>
</evidence>
<dbReference type="CDD" id="cd05154">
    <property type="entry name" value="ACAD10_11_N-like"/>
    <property type="match status" value="1"/>
</dbReference>